<dbReference type="InterPro" id="IPR005467">
    <property type="entry name" value="His_kinase_dom"/>
</dbReference>
<accession>A0A1G2MUC2</accession>
<dbReference type="PANTHER" id="PTHR43711:SF31">
    <property type="entry name" value="HISTIDINE KINASE"/>
    <property type="match status" value="1"/>
</dbReference>
<organism evidence="8 9">
    <name type="scientific">Candidatus Taylorbacteria bacterium RIFCSPHIGHO2_02_FULL_46_13</name>
    <dbReference type="NCBI Taxonomy" id="1802312"/>
    <lineage>
        <taxon>Bacteria</taxon>
        <taxon>Candidatus Tayloriibacteriota</taxon>
    </lineage>
</organism>
<keyword evidence="5" id="KW-0418">Kinase</keyword>
<dbReference type="Proteomes" id="UP000177565">
    <property type="component" value="Unassembled WGS sequence"/>
</dbReference>
<proteinExistence type="predicted"/>
<evidence type="ECO:0000256" key="4">
    <source>
        <dbReference type="ARBA" id="ARBA00022679"/>
    </source>
</evidence>
<sequence>MWSLFSSGNLRAEKAKLDIIAENMHEGAILLDDAYRVLFVNPAARTMLSVPRNITDSTKILSAFRNKFQGIDITTCVSAAMPGEPFHVPGIEVDSEIYQIFFTRLSEVDQQRYKAHALVWIEDITEAKMLERRKSEFVTVVAHQLRTPLSGLKWTLHMLSSGDLGKLSDAQKTFLLKSYENNERMIALVNDMLAADRIESGRMKYTLLRINLRDLMENVLFEIFPEAQKRGIKIDFVCPSESKFTVLVDSVKLRAVLQNLLENAIKYTMKGGTVTITLEQAGSDVKVAIRDTGIGIPEANQSQIFSRFFRASNAVIMEPSGTGLGLYMVKKIVEQHKGNVWFTSEEGHGSTFFITIPVVSESDIYKQI</sequence>
<dbReference type="InterPro" id="IPR036097">
    <property type="entry name" value="HisK_dim/P_sf"/>
</dbReference>
<dbReference type="EC" id="2.7.13.3" evidence="2"/>
<dbReference type="SMART" id="SM00387">
    <property type="entry name" value="HATPase_c"/>
    <property type="match status" value="1"/>
</dbReference>
<dbReference type="InterPro" id="IPR035965">
    <property type="entry name" value="PAS-like_dom_sf"/>
</dbReference>
<dbReference type="InterPro" id="IPR004358">
    <property type="entry name" value="Sig_transdc_His_kin-like_C"/>
</dbReference>
<dbReference type="Gene3D" id="3.30.450.20">
    <property type="entry name" value="PAS domain"/>
    <property type="match status" value="1"/>
</dbReference>
<name>A0A1G2MUC2_9BACT</name>
<comment type="catalytic activity">
    <reaction evidence="1">
        <text>ATP + protein L-histidine = ADP + protein N-phospho-L-histidine.</text>
        <dbReference type="EC" id="2.7.13.3"/>
    </reaction>
</comment>
<dbReference type="Pfam" id="PF00512">
    <property type="entry name" value="HisKA"/>
    <property type="match status" value="1"/>
</dbReference>
<evidence type="ECO:0000256" key="1">
    <source>
        <dbReference type="ARBA" id="ARBA00000085"/>
    </source>
</evidence>
<dbReference type="FunFam" id="3.30.565.10:FF:000006">
    <property type="entry name" value="Sensor histidine kinase WalK"/>
    <property type="match status" value="1"/>
</dbReference>
<evidence type="ECO:0000313" key="9">
    <source>
        <dbReference type="Proteomes" id="UP000177565"/>
    </source>
</evidence>
<feature type="domain" description="Histidine kinase" evidence="7">
    <location>
        <begin position="140"/>
        <end position="360"/>
    </location>
</feature>
<evidence type="ECO:0000313" key="8">
    <source>
        <dbReference type="EMBL" id="OHA27470.1"/>
    </source>
</evidence>
<evidence type="ECO:0000256" key="6">
    <source>
        <dbReference type="ARBA" id="ARBA00023012"/>
    </source>
</evidence>
<comment type="caution">
    <text evidence="8">The sequence shown here is derived from an EMBL/GenBank/DDBJ whole genome shotgun (WGS) entry which is preliminary data.</text>
</comment>
<dbReference type="Gene3D" id="1.10.287.130">
    <property type="match status" value="1"/>
</dbReference>
<dbReference type="Gene3D" id="3.30.565.10">
    <property type="entry name" value="Histidine kinase-like ATPase, C-terminal domain"/>
    <property type="match status" value="1"/>
</dbReference>
<dbReference type="InterPro" id="IPR003661">
    <property type="entry name" value="HisK_dim/P_dom"/>
</dbReference>
<dbReference type="PANTHER" id="PTHR43711">
    <property type="entry name" value="TWO-COMPONENT HISTIDINE KINASE"/>
    <property type="match status" value="1"/>
</dbReference>
<dbReference type="GO" id="GO:0000155">
    <property type="term" value="F:phosphorelay sensor kinase activity"/>
    <property type="evidence" value="ECO:0007669"/>
    <property type="project" value="InterPro"/>
</dbReference>
<dbReference type="AlphaFoldDB" id="A0A1G2MUC2"/>
<dbReference type="InterPro" id="IPR050736">
    <property type="entry name" value="Sensor_HK_Regulatory"/>
</dbReference>
<dbReference type="CDD" id="cd00075">
    <property type="entry name" value="HATPase"/>
    <property type="match status" value="1"/>
</dbReference>
<evidence type="ECO:0000256" key="3">
    <source>
        <dbReference type="ARBA" id="ARBA00022553"/>
    </source>
</evidence>
<dbReference type="SMART" id="SM00388">
    <property type="entry name" value="HisKA"/>
    <property type="match status" value="1"/>
</dbReference>
<dbReference type="SUPFAM" id="SSF55785">
    <property type="entry name" value="PYP-like sensor domain (PAS domain)"/>
    <property type="match status" value="1"/>
</dbReference>
<dbReference type="CDD" id="cd00082">
    <property type="entry name" value="HisKA"/>
    <property type="match status" value="1"/>
</dbReference>
<evidence type="ECO:0000256" key="2">
    <source>
        <dbReference type="ARBA" id="ARBA00012438"/>
    </source>
</evidence>
<protein>
    <recommendedName>
        <fullName evidence="2">histidine kinase</fullName>
        <ecNumber evidence="2">2.7.13.3</ecNumber>
    </recommendedName>
</protein>
<dbReference type="PRINTS" id="PR00344">
    <property type="entry name" value="BCTRLSENSOR"/>
</dbReference>
<evidence type="ECO:0000259" key="7">
    <source>
        <dbReference type="PROSITE" id="PS50109"/>
    </source>
</evidence>
<dbReference type="InterPro" id="IPR000014">
    <property type="entry name" value="PAS"/>
</dbReference>
<dbReference type="STRING" id="1802312.A3C06_03445"/>
<evidence type="ECO:0000256" key="5">
    <source>
        <dbReference type="ARBA" id="ARBA00022777"/>
    </source>
</evidence>
<dbReference type="InterPro" id="IPR003594">
    <property type="entry name" value="HATPase_dom"/>
</dbReference>
<dbReference type="EMBL" id="MHRQ01000001">
    <property type="protein sequence ID" value="OHA27470.1"/>
    <property type="molecule type" value="Genomic_DNA"/>
</dbReference>
<reference evidence="8 9" key="1">
    <citation type="journal article" date="2016" name="Nat. Commun.">
        <title>Thousands of microbial genomes shed light on interconnected biogeochemical processes in an aquifer system.</title>
        <authorList>
            <person name="Anantharaman K."/>
            <person name="Brown C.T."/>
            <person name="Hug L.A."/>
            <person name="Sharon I."/>
            <person name="Castelle C.J."/>
            <person name="Probst A.J."/>
            <person name="Thomas B.C."/>
            <person name="Singh A."/>
            <person name="Wilkins M.J."/>
            <person name="Karaoz U."/>
            <person name="Brodie E.L."/>
            <person name="Williams K.H."/>
            <person name="Hubbard S.S."/>
            <person name="Banfield J.F."/>
        </authorList>
    </citation>
    <scope>NUCLEOTIDE SEQUENCE [LARGE SCALE GENOMIC DNA]</scope>
</reference>
<keyword evidence="6" id="KW-0902">Two-component regulatory system</keyword>
<dbReference type="Pfam" id="PF02518">
    <property type="entry name" value="HATPase_c"/>
    <property type="match status" value="1"/>
</dbReference>
<dbReference type="InterPro" id="IPR036890">
    <property type="entry name" value="HATPase_C_sf"/>
</dbReference>
<dbReference type="Pfam" id="PF13188">
    <property type="entry name" value="PAS_8"/>
    <property type="match status" value="1"/>
</dbReference>
<dbReference type="SUPFAM" id="SSF47384">
    <property type="entry name" value="Homodimeric domain of signal transducing histidine kinase"/>
    <property type="match status" value="1"/>
</dbReference>
<keyword evidence="4" id="KW-0808">Transferase</keyword>
<dbReference type="SUPFAM" id="SSF55874">
    <property type="entry name" value="ATPase domain of HSP90 chaperone/DNA topoisomerase II/histidine kinase"/>
    <property type="match status" value="1"/>
</dbReference>
<dbReference type="PROSITE" id="PS50109">
    <property type="entry name" value="HIS_KIN"/>
    <property type="match status" value="1"/>
</dbReference>
<gene>
    <name evidence="8" type="ORF">A3C06_03445</name>
</gene>
<keyword evidence="3" id="KW-0597">Phosphoprotein</keyword>